<dbReference type="SMR" id="Q8ABR0"/>
<dbReference type="PANTHER" id="PTHR22916">
    <property type="entry name" value="GLYCOSYLTRANSFERASE"/>
    <property type="match status" value="1"/>
</dbReference>
<dbReference type="DNASU" id="1075063"/>
<reference evidence="4 5" key="2">
    <citation type="journal article" date="2009" name="Proc. Natl. Acad. Sci. U.S.A.">
        <title>Characterizing a model human gut microbiota composed of members of its two dominant bacterial phyla.</title>
        <authorList>
            <person name="Mahowald M.A."/>
            <person name="Rey F.E."/>
            <person name="Seedorf H."/>
            <person name="Turnbaugh P.J."/>
            <person name="Fulton R.S."/>
            <person name="Wollam A."/>
            <person name="Shah N."/>
            <person name="Wang C."/>
            <person name="Magrini V."/>
            <person name="Wilson R.K."/>
            <person name="Cantarel B.L."/>
            <person name="Coutinho P.M."/>
            <person name="Henrissat B."/>
            <person name="Crock L.W."/>
            <person name="Russell A."/>
            <person name="Verberkmoes N.C."/>
            <person name="Hettich R.L."/>
            <person name="Gordon J.I."/>
        </authorList>
    </citation>
    <scope>NUCLEOTIDE SEQUENCE [LARGE SCALE GENOMIC DNA]</scope>
    <source>
        <strain evidence="5">ATCC 29148 / DSM 2079 / JCM 5827 / CCUG 10774 / NCTC 10582 / VPI-5482 / E50</strain>
    </source>
</reference>
<evidence type="ECO:0000256" key="1">
    <source>
        <dbReference type="ARBA" id="ARBA00022676"/>
    </source>
</evidence>
<dbReference type="KEGG" id="bth:BT_0050"/>
<evidence type="ECO:0000259" key="3">
    <source>
        <dbReference type="Pfam" id="PF00535"/>
    </source>
</evidence>
<proteinExistence type="predicted"/>
<dbReference type="CAZy" id="GT2">
    <property type="family name" value="Glycosyltransferase Family 2"/>
</dbReference>
<evidence type="ECO:0000256" key="2">
    <source>
        <dbReference type="ARBA" id="ARBA00022679"/>
    </source>
</evidence>
<dbReference type="SUPFAM" id="SSF53448">
    <property type="entry name" value="Nucleotide-diphospho-sugar transferases"/>
    <property type="match status" value="1"/>
</dbReference>
<dbReference type="Pfam" id="PF00535">
    <property type="entry name" value="Glycos_transf_2"/>
    <property type="match status" value="1"/>
</dbReference>
<dbReference type="PATRIC" id="fig|226186.12.peg.48"/>
<reference evidence="4 5" key="1">
    <citation type="journal article" date="2003" name="Science">
        <title>A genomic view of the human-Bacteroides thetaiotaomicron symbiosis.</title>
        <authorList>
            <person name="Xu J."/>
            <person name="Bjursell M.K."/>
            <person name="Himrod J."/>
            <person name="Deng S."/>
            <person name="Carmichael L.K."/>
            <person name="Chiang H.C."/>
            <person name="Hooper L.V."/>
            <person name="Gordon J.I."/>
        </authorList>
    </citation>
    <scope>NUCLEOTIDE SEQUENCE [LARGE SCALE GENOMIC DNA]</scope>
    <source>
        <strain evidence="5">ATCC 29148 / DSM 2079 / JCM 5827 / CCUG 10774 / NCTC 10582 / VPI-5482 / E50</strain>
    </source>
</reference>
<dbReference type="InParanoid" id="Q8ABR0"/>
<name>Q8ABR0_BACTN</name>
<sequence>MLQGKVSVIVPAYNAARLLERCVRSITGQTYPALEVIVVDDGSKDDTGKIADQLAAEDSRIRVVHKTNGGVSAARNDALKLVEGEWITFVDSDDYLEPDFLRSLLDGEVADLVIGGYHTVGANEIPSANYPTDTAHSPEAIKRALEARLTDMTFLCPWGKLFRTSLVRSLRLIFNTEMKVGEDVVFVWSYLAHCSSLAFKQGQGYDYYTEPGADFKYALDETVSLQTIERILGVLDGLKRNFGMDTEHARCHVLNYYIWLFKLYVNRNYLLRDLARMKNFFYYPLILDYYKTYRRTSKDKLLVYLLLKLRLSGVLYLMIKLYY</sequence>
<dbReference type="PANTHER" id="PTHR22916:SF51">
    <property type="entry name" value="GLYCOSYLTRANSFERASE EPSH-RELATED"/>
    <property type="match status" value="1"/>
</dbReference>
<dbReference type="eggNOG" id="COG1215">
    <property type="taxonomic scope" value="Bacteria"/>
</dbReference>
<dbReference type="EnsemblBacteria" id="AAO75157">
    <property type="protein sequence ID" value="AAO75157"/>
    <property type="gene ID" value="BT_0050"/>
</dbReference>
<organism evidence="4 5">
    <name type="scientific">Bacteroides thetaiotaomicron (strain ATCC 29148 / DSM 2079 / JCM 5827 / CCUG 10774 / NCTC 10582 / VPI-5482 / E50)</name>
    <dbReference type="NCBI Taxonomy" id="226186"/>
    <lineage>
        <taxon>Bacteria</taxon>
        <taxon>Pseudomonadati</taxon>
        <taxon>Bacteroidota</taxon>
        <taxon>Bacteroidia</taxon>
        <taxon>Bacteroidales</taxon>
        <taxon>Bacteroidaceae</taxon>
        <taxon>Bacteroides</taxon>
    </lineage>
</organism>
<feature type="domain" description="Glycosyltransferase 2-like" evidence="3">
    <location>
        <begin position="7"/>
        <end position="167"/>
    </location>
</feature>
<dbReference type="STRING" id="226186.BT_0050"/>
<protein>
    <submittedName>
        <fullName evidence="4">Glycoside transferase family 2</fullName>
    </submittedName>
</protein>
<keyword evidence="1" id="KW-0328">Glycosyltransferase</keyword>
<dbReference type="OrthoDB" id="6307329at2"/>
<keyword evidence="2 4" id="KW-0808">Transferase</keyword>
<dbReference type="HOGENOM" id="CLU_025996_25_1_10"/>
<gene>
    <name evidence="4" type="ordered locus">BT_0050</name>
</gene>
<evidence type="ECO:0000313" key="5">
    <source>
        <dbReference type="Proteomes" id="UP000001414"/>
    </source>
</evidence>
<dbReference type="Proteomes" id="UP000001414">
    <property type="component" value="Chromosome"/>
</dbReference>
<dbReference type="FunCoup" id="Q8ABR0">
    <property type="interactions" value="161"/>
</dbReference>
<dbReference type="GO" id="GO:0016758">
    <property type="term" value="F:hexosyltransferase activity"/>
    <property type="evidence" value="ECO:0007669"/>
    <property type="project" value="UniProtKB-ARBA"/>
</dbReference>
<dbReference type="AlphaFoldDB" id="Q8ABR0"/>
<evidence type="ECO:0000313" key="4">
    <source>
        <dbReference type="EMBL" id="AAO75157.1"/>
    </source>
</evidence>
<dbReference type="InterPro" id="IPR029044">
    <property type="entry name" value="Nucleotide-diphossugar_trans"/>
</dbReference>
<dbReference type="Gene3D" id="3.90.550.10">
    <property type="entry name" value="Spore Coat Polysaccharide Biosynthesis Protein SpsA, Chain A"/>
    <property type="match status" value="1"/>
</dbReference>
<keyword evidence="5" id="KW-1185">Reference proteome</keyword>
<dbReference type="EMBL" id="AE015928">
    <property type="protein sequence ID" value="AAO75157.1"/>
    <property type="molecule type" value="Genomic_DNA"/>
</dbReference>
<dbReference type="InterPro" id="IPR001173">
    <property type="entry name" value="Glyco_trans_2-like"/>
</dbReference>
<dbReference type="PaxDb" id="226186-BT_0050"/>
<accession>Q8ABR0</accession>
<dbReference type="CDD" id="cd00761">
    <property type="entry name" value="Glyco_tranf_GTA_type"/>
    <property type="match status" value="1"/>
</dbReference>